<evidence type="ECO:0000256" key="1">
    <source>
        <dbReference type="SAM" id="Phobius"/>
    </source>
</evidence>
<proteinExistence type="predicted"/>
<evidence type="ECO:0000313" key="3">
    <source>
        <dbReference type="Proteomes" id="UP000276905"/>
    </source>
</evidence>
<sequence length="113" mass="12799">MKEENWKNQYNDFIGGLVNLSVTAIVLFFTSTQAAKAIYFNKIFHSLFLGLGTLSLLILFIIGVVAFVDEKANPLFNKVKSNMLRAILIIAISFFLLMPTFYTLFLADLLKIQ</sequence>
<dbReference type="RefSeq" id="WP_125698590.1">
    <property type="nucleotide sequence ID" value="NZ_JAHPPM010000003.1"/>
</dbReference>
<reference evidence="2 3" key="1">
    <citation type="submission" date="2018-10" db="EMBL/GenBank/DDBJ databases">
        <title>GWAS and RNA-Seq identify cryptic mechanisms of antimicrobial resistance in Acinetobacter baumannii.</title>
        <authorList>
            <person name="Sahl J.W."/>
        </authorList>
    </citation>
    <scope>NUCLEOTIDE SEQUENCE [LARGE SCALE GENOMIC DNA]</scope>
    <source>
        <strain evidence="2 3">TG41018</strain>
    </source>
</reference>
<dbReference type="EMBL" id="RFES01000003">
    <property type="protein sequence ID" value="RSO58839.1"/>
    <property type="molecule type" value="Genomic_DNA"/>
</dbReference>
<evidence type="ECO:0000313" key="2">
    <source>
        <dbReference type="EMBL" id="RSO58839.1"/>
    </source>
</evidence>
<name>A0A3R9S152_9GAMM</name>
<organism evidence="2 3">
    <name type="scientific">Acinetobacter lactucae</name>
    <dbReference type="NCBI Taxonomy" id="1785128"/>
    <lineage>
        <taxon>Bacteria</taxon>
        <taxon>Pseudomonadati</taxon>
        <taxon>Pseudomonadota</taxon>
        <taxon>Gammaproteobacteria</taxon>
        <taxon>Moraxellales</taxon>
        <taxon>Moraxellaceae</taxon>
        <taxon>Acinetobacter</taxon>
        <taxon>Acinetobacter calcoaceticus/baumannii complex</taxon>
    </lineage>
</organism>
<feature type="transmembrane region" description="Helical" evidence="1">
    <location>
        <begin position="87"/>
        <end position="110"/>
    </location>
</feature>
<protein>
    <submittedName>
        <fullName evidence="2">Uncharacterized protein</fullName>
    </submittedName>
</protein>
<keyword evidence="1" id="KW-1133">Transmembrane helix</keyword>
<feature type="transmembrane region" description="Helical" evidence="1">
    <location>
        <begin position="13"/>
        <end position="31"/>
    </location>
</feature>
<gene>
    <name evidence="2" type="ORF">EA756_06575</name>
</gene>
<keyword evidence="1" id="KW-0472">Membrane</keyword>
<feature type="transmembrane region" description="Helical" evidence="1">
    <location>
        <begin position="43"/>
        <end position="67"/>
    </location>
</feature>
<dbReference type="Proteomes" id="UP000276905">
    <property type="component" value="Unassembled WGS sequence"/>
</dbReference>
<dbReference type="AlphaFoldDB" id="A0A3R9S152"/>
<comment type="caution">
    <text evidence="2">The sequence shown here is derived from an EMBL/GenBank/DDBJ whole genome shotgun (WGS) entry which is preliminary data.</text>
</comment>
<accession>A0A3R9S152</accession>
<keyword evidence="1" id="KW-0812">Transmembrane</keyword>